<accession>A0AA85INX1</accession>
<dbReference type="AlphaFoldDB" id="A0AA85INX1"/>
<dbReference type="Proteomes" id="UP000050795">
    <property type="component" value="Unassembled WGS sequence"/>
</dbReference>
<reference evidence="2" key="2">
    <citation type="submission" date="2023-11" db="UniProtKB">
        <authorList>
            <consortium name="WormBaseParasite"/>
        </authorList>
    </citation>
    <scope>IDENTIFICATION</scope>
</reference>
<name>A0AA85INX1_TRIRE</name>
<dbReference type="InterPro" id="IPR036859">
    <property type="entry name" value="CAP-Gly_dom_sf"/>
</dbReference>
<reference evidence="1" key="1">
    <citation type="submission" date="2022-06" db="EMBL/GenBank/DDBJ databases">
        <authorList>
            <person name="Berger JAMES D."/>
            <person name="Berger JAMES D."/>
        </authorList>
    </citation>
    <scope>NUCLEOTIDE SEQUENCE [LARGE SCALE GENOMIC DNA]</scope>
</reference>
<evidence type="ECO:0000313" key="1">
    <source>
        <dbReference type="Proteomes" id="UP000050795"/>
    </source>
</evidence>
<sequence length="169" mass="19957">MNTKDKCNKLTCTCDICQCFNIQLDNEQQPQPQQQNNRQPLEFFNTVYKLNDSVKLWNRFEGIVKYIGHINFTHDMTTVFLIGIELNSHIPKITLNNYDLYCDRMKRILVPPSFCTRLPPGKRGHPQTKGLQMNPSYNLIRKNRQLYKTMDPLLYRMIFETHKGGDQSR</sequence>
<keyword evidence="1" id="KW-1185">Reference proteome</keyword>
<dbReference type="WBParaSite" id="TREG1_111310.1">
    <property type="protein sequence ID" value="TREG1_111310.1"/>
    <property type="gene ID" value="TREG1_111310"/>
</dbReference>
<protein>
    <submittedName>
        <fullName evidence="2">Uncharacterized protein</fullName>
    </submittedName>
</protein>
<evidence type="ECO:0000313" key="2">
    <source>
        <dbReference type="WBParaSite" id="TREG1_111310.1"/>
    </source>
</evidence>
<organism evidence="1 2">
    <name type="scientific">Trichobilharzia regenti</name>
    <name type="common">Nasal bird schistosome</name>
    <dbReference type="NCBI Taxonomy" id="157069"/>
    <lineage>
        <taxon>Eukaryota</taxon>
        <taxon>Metazoa</taxon>
        <taxon>Spiralia</taxon>
        <taxon>Lophotrochozoa</taxon>
        <taxon>Platyhelminthes</taxon>
        <taxon>Trematoda</taxon>
        <taxon>Digenea</taxon>
        <taxon>Strigeidida</taxon>
        <taxon>Schistosomatoidea</taxon>
        <taxon>Schistosomatidae</taxon>
        <taxon>Trichobilharzia</taxon>
    </lineage>
</organism>
<proteinExistence type="predicted"/>
<dbReference type="SUPFAM" id="SSF74924">
    <property type="entry name" value="Cap-Gly domain"/>
    <property type="match status" value="1"/>
</dbReference>